<dbReference type="InterPro" id="IPR010869">
    <property type="entry name" value="DUF1501"/>
</dbReference>
<dbReference type="SUPFAM" id="SSF53649">
    <property type="entry name" value="Alkaline phosphatase-like"/>
    <property type="match status" value="1"/>
</dbReference>
<dbReference type="Pfam" id="PF07394">
    <property type="entry name" value="DUF1501"/>
    <property type="match status" value="1"/>
</dbReference>
<evidence type="ECO:0000313" key="2">
    <source>
        <dbReference type="Proteomes" id="UP000315724"/>
    </source>
</evidence>
<dbReference type="Proteomes" id="UP000315724">
    <property type="component" value="Chromosome"/>
</dbReference>
<dbReference type="AlphaFoldDB" id="A0A517QTL4"/>
<protein>
    <recommendedName>
        <fullName evidence="3">Sulfatase</fullName>
    </recommendedName>
</protein>
<name>A0A517QTL4_9PLAN</name>
<dbReference type="KEGG" id="tpol:Mal48_42460"/>
<dbReference type="Gene3D" id="3.40.720.10">
    <property type="entry name" value="Alkaline Phosphatase, subunit A"/>
    <property type="match status" value="1"/>
</dbReference>
<keyword evidence="2" id="KW-1185">Reference proteome</keyword>
<dbReference type="PANTHER" id="PTHR43737">
    <property type="entry name" value="BLL7424 PROTEIN"/>
    <property type="match status" value="1"/>
</dbReference>
<dbReference type="PROSITE" id="PS51318">
    <property type="entry name" value="TAT"/>
    <property type="match status" value="1"/>
</dbReference>
<dbReference type="EMBL" id="CP036267">
    <property type="protein sequence ID" value="QDT34973.1"/>
    <property type="molecule type" value="Genomic_DNA"/>
</dbReference>
<dbReference type="PANTHER" id="PTHR43737:SF1">
    <property type="entry name" value="DUF1501 DOMAIN-CONTAINING PROTEIN"/>
    <property type="match status" value="1"/>
</dbReference>
<organism evidence="1 2">
    <name type="scientific">Thalassoglobus polymorphus</name>
    <dbReference type="NCBI Taxonomy" id="2527994"/>
    <lineage>
        <taxon>Bacteria</taxon>
        <taxon>Pseudomonadati</taxon>
        <taxon>Planctomycetota</taxon>
        <taxon>Planctomycetia</taxon>
        <taxon>Planctomycetales</taxon>
        <taxon>Planctomycetaceae</taxon>
        <taxon>Thalassoglobus</taxon>
    </lineage>
</organism>
<reference evidence="1 2" key="1">
    <citation type="submission" date="2019-02" db="EMBL/GenBank/DDBJ databases">
        <title>Deep-cultivation of Planctomycetes and their phenomic and genomic characterization uncovers novel biology.</title>
        <authorList>
            <person name="Wiegand S."/>
            <person name="Jogler M."/>
            <person name="Boedeker C."/>
            <person name="Pinto D."/>
            <person name="Vollmers J."/>
            <person name="Rivas-Marin E."/>
            <person name="Kohn T."/>
            <person name="Peeters S.H."/>
            <person name="Heuer A."/>
            <person name="Rast P."/>
            <person name="Oberbeckmann S."/>
            <person name="Bunk B."/>
            <person name="Jeske O."/>
            <person name="Meyerdierks A."/>
            <person name="Storesund J.E."/>
            <person name="Kallscheuer N."/>
            <person name="Luecker S."/>
            <person name="Lage O.M."/>
            <person name="Pohl T."/>
            <person name="Merkel B.J."/>
            <person name="Hornburger P."/>
            <person name="Mueller R.-W."/>
            <person name="Bruemmer F."/>
            <person name="Labrenz M."/>
            <person name="Spormann A.M."/>
            <person name="Op den Camp H."/>
            <person name="Overmann J."/>
            <person name="Amann R."/>
            <person name="Jetten M.S.M."/>
            <person name="Mascher T."/>
            <person name="Medema M.H."/>
            <person name="Devos D.P."/>
            <person name="Kaster A.-K."/>
            <person name="Ovreas L."/>
            <person name="Rohde M."/>
            <person name="Galperin M.Y."/>
            <person name="Jogler C."/>
        </authorList>
    </citation>
    <scope>NUCLEOTIDE SEQUENCE [LARGE SCALE GENOMIC DNA]</scope>
    <source>
        <strain evidence="1 2">Mal48</strain>
    </source>
</reference>
<evidence type="ECO:0008006" key="3">
    <source>
        <dbReference type="Google" id="ProtNLM"/>
    </source>
</evidence>
<dbReference type="InterPro" id="IPR017850">
    <property type="entry name" value="Alkaline_phosphatase_core_sf"/>
</dbReference>
<gene>
    <name evidence="1" type="ORF">Mal48_42460</name>
</gene>
<sequence>MNSNENDHEACCQPSRRMFLSDFGMGFTGLALGAMFAEDGRLRAEETAVHTQASSPPQLTPHSITPKAKSVVWIFLSGGYSHLETFDPKPALNKYAGKTFDKTPFENPVDSVLHKKRFRSVAAEEINVRDVYPTIYPMQVGWKKRGECGVEVTDWWPYLSQQVDELSFVRNMWTTDNDHAAENQIHTGRHRLDVQEPSIGAWAHYGLGTLNENLPKFVVLGGPTRSDTRLSIDSLYLGPQHAGVPLALDPNNPLPFGKRQASQSFAQQQHEYDLIHQLNSLSAVEYPNDQDLRARIRAYELAFRMQSAVPEAVDMAKETESTTQLYGMDKDSTKAAGEKLLAARRLIERGVRFVQVYPSGYGTWDSHRELKKNHTRLCESVDKPVAGFIADMKQRGLLDDTVVVFCTEFGRTPGLELRGGGKTGRDHHPNGFTIWMAGAGIKKGHVHGETDPLGYHALGEGHYVTDLHATTLHLLGLDNRQLEIPGRKRLDIDHGKVIEDILV</sequence>
<dbReference type="InterPro" id="IPR006311">
    <property type="entry name" value="TAT_signal"/>
</dbReference>
<accession>A0A517QTL4</accession>
<evidence type="ECO:0000313" key="1">
    <source>
        <dbReference type="EMBL" id="QDT34973.1"/>
    </source>
</evidence>
<proteinExistence type="predicted"/>